<keyword evidence="1" id="KW-0489">Methyltransferase</keyword>
<accession>A0AC61NHU6</accession>
<keyword evidence="2" id="KW-1185">Reference proteome</keyword>
<name>A0AC61NHU6_9BACT</name>
<dbReference type="EMBL" id="CP081303">
    <property type="protein sequence ID" value="QZE15250.1"/>
    <property type="molecule type" value="Genomic_DNA"/>
</dbReference>
<evidence type="ECO:0000313" key="1">
    <source>
        <dbReference type="EMBL" id="QZE15250.1"/>
    </source>
</evidence>
<evidence type="ECO:0000313" key="2">
    <source>
        <dbReference type="Proteomes" id="UP000826212"/>
    </source>
</evidence>
<sequence length="1200" mass="139610">MITQEFYNIPYDRESYLNFFKNNLLPESFELIIEDVNSTAKYFTEVTKLGAVEDLNLAIFEIKHSSISDARVGLTLDAYKLMNNHGIENALILFVPQESKNYRLSYLHIENDINDNGQVVSTYRNKRRFSYFLGQDAKTKTAFQYLFGKQSSRINSIEDLENRFSIEVVNKEFFKSYKFHYGNLVEELKNSNLAKVHFSGEDKRIRDFVKKFMGRIVFLYFLQKKGWLGASSTEYCDGDKNFMHNLWENSTKGDSFYTCSLATLFFNGLNEKRPNDDFILENGKKIKIPFLNGGLFHEENVALRNIVFSPKKLEALFNFLDSYNFTINENDPFDQEVGIDPEMLGHIFENLLEDQQSKGAFYTPKEIVHFMVQESLLQYINTGFKKNNVILSSDEQLVLKSIIKEKISYEDIDEDNHHEVVNAFRQSKLTKEHGALLNELLDNIKVCDPAIGSGAFPMAMLNEIYQCKLTINRGLKKEERSELKKHIIENSIYGVDIEKGAVDIAQLRFWLSIVIEEEKPTPLPNLDFKIMVGNSLYSQFGDQYLKTTWDLKSNSTGKNIASRMRGNLQKLTDLQHQYFKTTDKDKLKDEIKNLRADILIDQITFKQLIYKSNDTQVSLDDTSKIEKLKSKLDFFGFEQKKDTLKIIKTTPNKPLNYFDWKMDFPEILNPGIAGVDPGFDIVIGNPPYLRLQGIKENDTKFADLLINEYQSATGAYDLYALFTEKGLQLTKKDGILNFIMPDKWTIGAFGKGLRTFITKENAAQRFISFGEYQVFNASTYTAIQWFKRGTANFKYHPLSKDLKTNRELGDYLNKLCDNDFVEYHVKEQSANTWQLSDGPTIQLMQRINKHSRNLNDIFDKMYQGLATSKDSVYFLYDSINNDNTITGYSKELKRNVTVEKEIVRPLLKGEDVHRYDTMSTSKYVVLPYRLNKQKEKEVASLFTEEELQMYPLAYKYIKECEQVLKGREKGRLSNDDQWFRYIYPKNIVLQKKEKLVAPDISLRSNFAYDTEGEFYHTTTVYGYIKKAEIKEDYLFLMAVLNSKLTWWYMTKNAPVMANGYYRYKPAYLKSFPFPAIDNLKITYPFINIAKMVIYLKKIRSEAPICESVTNEQIQTLLESVIDALVLELYFKDDFEEKELFVFKNLPSQLCQLWSIDENSECNNLITNLYQTFTDIDNPVRLTMNSIKSSLPFIINTIYKA</sequence>
<reference evidence="1" key="1">
    <citation type="submission" date="2021-08" db="EMBL/GenBank/DDBJ databases">
        <title>Novel anaerobic bacterium isolated from sea squirt in East Sea, Republic of Korea.</title>
        <authorList>
            <person name="Nguyen T.H."/>
            <person name="Li Z."/>
            <person name="Lee Y.-J."/>
            <person name="Ko J."/>
            <person name="Kim S.-G."/>
        </authorList>
    </citation>
    <scope>NUCLEOTIDE SEQUENCE</scope>
    <source>
        <strain evidence="1">KCTC 25031</strain>
    </source>
</reference>
<protein>
    <submittedName>
        <fullName evidence="1">Eco57I restriction-modification methylase domain-containing protein</fullName>
    </submittedName>
</protein>
<proteinExistence type="predicted"/>
<dbReference type="Proteomes" id="UP000826212">
    <property type="component" value="Chromosome"/>
</dbReference>
<organism evidence="1 2">
    <name type="scientific">Halosquirtibacter laminarini</name>
    <dbReference type="NCBI Taxonomy" id="3374600"/>
    <lineage>
        <taxon>Bacteria</taxon>
        <taxon>Pseudomonadati</taxon>
        <taxon>Bacteroidota</taxon>
        <taxon>Bacteroidia</taxon>
        <taxon>Marinilabiliales</taxon>
        <taxon>Prolixibacteraceae</taxon>
        <taxon>Halosquirtibacter</taxon>
    </lineage>
</organism>
<gene>
    <name evidence="1" type="ORF">K4L44_05295</name>
</gene>
<keyword evidence="1" id="KW-0808">Transferase</keyword>